<reference evidence="1" key="1">
    <citation type="submission" date="2020-10" db="EMBL/GenBank/DDBJ databases">
        <authorList>
            <person name="Gilroy R."/>
        </authorList>
    </citation>
    <scope>NUCLEOTIDE SEQUENCE</scope>
    <source>
        <strain evidence="1">10037</strain>
    </source>
</reference>
<accession>A0A9D9N9L6</accession>
<dbReference type="InterPro" id="IPR023696">
    <property type="entry name" value="Ureohydrolase_dom_sf"/>
</dbReference>
<gene>
    <name evidence="1" type="ORF">IAB93_06145</name>
</gene>
<dbReference type="Gene3D" id="3.40.800.10">
    <property type="entry name" value="Ureohydrolase domain"/>
    <property type="match status" value="1"/>
</dbReference>
<reference evidence="1" key="2">
    <citation type="journal article" date="2021" name="PeerJ">
        <title>Extensive microbial diversity within the chicken gut microbiome revealed by metagenomics and culture.</title>
        <authorList>
            <person name="Gilroy R."/>
            <person name="Ravi A."/>
            <person name="Getino M."/>
            <person name="Pursley I."/>
            <person name="Horton D.L."/>
            <person name="Alikhan N.F."/>
            <person name="Baker D."/>
            <person name="Gharbi K."/>
            <person name="Hall N."/>
            <person name="Watson M."/>
            <person name="Adriaenssens E.M."/>
            <person name="Foster-Nyarko E."/>
            <person name="Jarju S."/>
            <person name="Secka A."/>
            <person name="Antonio M."/>
            <person name="Oren A."/>
            <person name="Chaudhuri R.R."/>
            <person name="La Ragione R."/>
            <person name="Hildebrand F."/>
            <person name="Pallen M.J."/>
        </authorList>
    </citation>
    <scope>NUCLEOTIDE SEQUENCE</scope>
    <source>
        <strain evidence="1">10037</strain>
    </source>
</reference>
<protein>
    <submittedName>
        <fullName evidence="1">Arginase family protein</fullName>
    </submittedName>
</protein>
<dbReference type="SUPFAM" id="SSF52768">
    <property type="entry name" value="Arginase/deacetylase"/>
    <property type="match status" value="1"/>
</dbReference>
<organism evidence="1 2">
    <name type="scientific">Candidatus Merdivivens pullistercoris</name>
    <dbReference type="NCBI Taxonomy" id="2840873"/>
    <lineage>
        <taxon>Bacteria</taxon>
        <taxon>Pseudomonadati</taxon>
        <taxon>Bacteroidota</taxon>
        <taxon>Bacteroidia</taxon>
        <taxon>Bacteroidales</taxon>
        <taxon>Muribaculaceae</taxon>
        <taxon>Muribaculaceae incertae sedis</taxon>
        <taxon>Candidatus Merdivivens</taxon>
    </lineage>
</organism>
<dbReference type="EMBL" id="JADIME010000065">
    <property type="protein sequence ID" value="MBO8465558.1"/>
    <property type="molecule type" value="Genomic_DNA"/>
</dbReference>
<sequence>MTSCCPVIMDFTGAYRSQSFACCEGFEWLDCGAIEGTDCYCDKDGEAALRKLIAAFSPYGLHFLDSGNYHYVTKFWTDKIRERFSLVLFDHHTDMQSAMFEGLLSCGGWVKDMLDTNPFLQKVLIIGVPEEEAVKVRSERVYVIPEETCSAASSYAGRFLADCQLPELPIYVSVDKDVLSKECASTNWDQGNLASDFLVDAIACLMSRYRVIGMDVCGEPDASGGFHACNSNLNNTVNARLAELWKSNSPHLHL</sequence>
<comment type="caution">
    <text evidence="1">The sequence shown here is derived from an EMBL/GenBank/DDBJ whole genome shotgun (WGS) entry which is preliminary data.</text>
</comment>
<evidence type="ECO:0000313" key="1">
    <source>
        <dbReference type="EMBL" id="MBO8465558.1"/>
    </source>
</evidence>
<dbReference type="Proteomes" id="UP000823597">
    <property type="component" value="Unassembled WGS sequence"/>
</dbReference>
<name>A0A9D9N9L6_9BACT</name>
<dbReference type="AlphaFoldDB" id="A0A9D9N9L6"/>
<proteinExistence type="predicted"/>
<evidence type="ECO:0000313" key="2">
    <source>
        <dbReference type="Proteomes" id="UP000823597"/>
    </source>
</evidence>